<evidence type="ECO:0000313" key="1">
    <source>
        <dbReference type="EMBL" id="KAJ2970773.1"/>
    </source>
</evidence>
<keyword evidence="2" id="KW-1185">Reference proteome</keyword>
<proteinExistence type="predicted"/>
<name>A0ACC1MX55_9HYPO</name>
<reference evidence="1" key="1">
    <citation type="submission" date="2022-08" db="EMBL/GenBank/DDBJ databases">
        <title>Genome Sequence of Lecanicillium fungicola.</title>
        <authorList>
            <person name="Buettner E."/>
        </authorList>
    </citation>
    <scope>NUCLEOTIDE SEQUENCE</scope>
    <source>
        <strain evidence="1">Babe33</strain>
    </source>
</reference>
<dbReference type="Proteomes" id="UP001143910">
    <property type="component" value="Unassembled WGS sequence"/>
</dbReference>
<accession>A0ACC1MX55</accession>
<evidence type="ECO:0000313" key="2">
    <source>
        <dbReference type="Proteomes" id="UP001143910"/>
    </source>
</evidence>
<protein>
    <submittedName>
        <fullName evidence="1">Uncharacterized protein</fullName>
    </submittedName>
</protein>
<comment type="caution">
    <text evidence="1">The sequence shown here is derived from an EMBL/GenBank/DDBJ whole genome shotgun (WGS) entry which is preliminary data.</text>
</comment>
<dbReference type="EMBL" id="JANJQO010001472">
    <property type="protein sequence ID" value="KAJ2970773.1"/>
    <property type="molecule type" value="Genomic_DNA"/>
</dbReference>
<organism evidence="1 2">
    <name type="scientific">Zarea fungicola</name>
    <dbReference type="NCBI Taxonomy" id="93591"/>
    <lineage>
        <taxon>Eukaryota</taxon>
        <taxon>Fungi</taxon>
        <taxon>Dikarya</taxon>
        <taxon>Ascomycota</taxon>
        <taxon>Pezizomycotina</taxon>
        <taxon>Sordariomycetes</taxon>
        <taxon>Hypocreomycetidae</taxon>
        <taxon>Hypocreales</taxon>
        <taxon>Cordycipitaceae</taxon>
        <taxon>Zarea</taxon>
    </lineage>
</organism>
<gene>
    <name evidence="1" type="ORF">NQ176_g8025</name>
</gene>
<sequence>MAPIRTAIIGLSGNSASSWASAAHLPYLLSKRGRTNYQIVALCNSSVEAAKQAIEEYSLPTNTKAYGNPDDLAQDADIDLVVVVTRVDVHYKTALPSIRAGKKVFVEWPLAQDVKHAQELADAAAAYGSHTLVGHQGRFAPVLLKVREVLESGRIGKVLSSDVRAFDTFTKRDALGAGAAYFADLTIGGNGLTITFGHCMFDSNYPKKACFSKCDSNSSILAVFDQVQHVLGDLQNPKASLQLLRPQLKLIDAATTKVTGEVTSNVPDLLIVSGSLHASKIVQQGATLSLHYRRGGGFKGDAPLVWTINGEKGELRLTAENGPTVHAASVKEAVSIEVHDYETDTVEKVDWDWSGWETELPLISRSIGTLYDKFSNGSDDAKDGLPTFQTALQRHKQLEEILLQWRA</sequence>